<dbReference type="AlphaFoldDB" id="A0A212PXV0"/>
<dbReference type="Gene3D" id="3.10.20.10">
    <property type="match status" value="1"/>
</dbReference>
<comment type="subcellular location">
    <subcellularLocation>
        <location evidence="3">Cytoplasm</location>
    </subcellularLocation>
</comment>
<dbReference type="EMBL" id="FYEH01000001">
    <property type="protein sequence ID" value="SNB51777.1"/>
    <property type="molecule type" value="Genomic_DNA"/>
</dbReference>
<protein>
    <recommendedName>
        <fullName evidence="3">Sulfur carrier protein FdhD</fullName>
    </recommendedName>
</protein>
<gene>
    <name evidence="3" type="primary">fdhD</name>
    <name evidence="4" type="ORF">SAMN07250955_101130</name>
</gene>
<dbReference type="SUPFAM" id="SSF53927">
    <property type="entry name" value="Cytidine deaminase-like"/>
    <property type="match status" value="1"/>
</dbReference>
<dbReference type="GO" id="GO:0097163">
    <property type="term" value="F:sulfur carrier activity"/>
    <property type="evidence" value="ECO:0007669"/>
    <property type="project" value="UniProtKB-UniRule"/>
</dbReference>
<comment type="caution">
    <text evidence="3">Lacks conserved residue(s) required for the propagation of feature annotation.</text>
</comment>
<evidence type="ECO:0000256" key="2">
    <source>
        <dbReference type="ARBA" id="ARBA00023150"/>
    </source>
</evidence>
<dbReference type="Pfam" id="PF02634">
    <property type="entry name" value="FdhD-NarQ"/>
    <property type="match status" value="1"/>
</dbReference>
<dbReference type="InterPro" id="IPR016193">
    <property type="entry name" value="Cytidine_deaminase-like"/>
</dbReference>
<dbReference type="GO" id="GO:0006777">
    <property type="term" value="P:Mo-molybdopterin cofactor biosynthetic process"/>
    <property type="evidence" value="ECO:0007669"/>
    <property type="project" value="UniProtKB-UniRule"/>
</dbReference>
<dbReference type="RefSeq" id="WP_165769346.1">
    <property type="nucleotide sequence ID" value="NZ_FYEH01000001.1"/>
</dbReference>
<sequence length="288" mass="30417">MNDWVDGDSAAEDPFAGGKALPRRPARLEFPAWRWDGRALAERPELVGEECATALVFNGVNYAVMMMTPADFEDFGLGFALAEAVVGRQQDVLALEVQDVSLGVEVHVTIPEARMSVLEQRQRSMAGGTSCGLCGVIGIERALRPLPTSTRPLPVKASAIARALDELPRMQKLNAGTGALHAAGYALPSGKVLMVREDVGRHNALDKLIGAAAKAGLSPAEGFVVLTSRCSTEMVQKTATAGFSLLAAVSGPTALAIRLAEEAGLTMVGFARRQGFNVYTCPDRVLAG</sequence>
<evidence type="ECO:0000313" key="5">
    <source>
        <dbReference type="Proteomes" id="UP000197065"/>
    </source>
</evidence>
<evidence type="ECO:0000313" key="4">
    <source>
        <dbReference type="EMBL" id="SNB51777.1"/>
    </source>
</evidence>
<evidence type="ECO:0000256" key="3">
    <source>
        <dbReference type="HAMAP-Rule" id="MF_00187"/>
    </source>
</evidence>
<reference evidence="4 5" key="1">
    <citation type="submission" date="2017-06" db="EMBL/GenBank/DDBJ databases">
        <authorList>
            <person name="Kim H.J."/>
            <person name="Triplett B.A."/>
        </authorList>
    </citation>
    <scope>NUCLEOTIDE SEQUENCE [LARGE SCALE GENOMIC DNA]</scope>
    <source>
        <strain evidence="4 5">B29T1</strain>
    </source>
</reference>
<dbReference type="PANTHER" id="PTHR30592:SF1">
    <property type="entry name" value="SULFUR CARRIER PROTEIN FDHD"/>
    <property type="match status" value="1"/>
</dbReference>
<comment type="function">
    <text evidence="3">Required for formate dehydrogenase (FDH) activity. Acts as a sulfur carrier protein that transfers sulfur from IscS to the molybdenum cofactor prior to its insertion into FDH.</text>
</comment>
<feature type="active site" description="Cysteine persulfide intermediate" evidence="3">
    <location>
        <position position="131"/>
    </location>
</feature>
<dbReference type="HAMAP" id="MF_00187">
    <property type="entry name" value="FdhD"/>
    <property type="match status" value="1"/>
</dbReference>
<accession>A0A212PXV0</accession>
<comment type="similarity">
    <text evidence="3">Belongs to the FdhD family.</text>
</comment>
<dbReference type="Gene3D" id="3.40.140.10">
    <property type="entry name" value="Cytidine Deaminase, domain 2"/>
    <property type="match status" value="1"/>
</dbReference>
<dbReference type="GO" id="GO:0005737">
    <property type="term" value="C:cytoplasm"/>
    <property type="evidence" value="ECO:0007669"/>
    <property type="project" value="UniProtKB-SubCell"/>
</dbReference>
<dbReference type="GO" id="GO:0016783">
    <property type="term" value="F:sulfurtransferase activity"/>
    <property type="evidence" value="ECO:0007669"/>
    <property type="project" value="InterPro"/>
</dbReference>
<dbReference type="Proteomes" id="UP000197065">
    <property type="component" value="Unassembled WGS sequence"/>
</dbReference>
<keyword evidence="5" id="KW-1185">Reference proteome</keyword>
<evidence type="ECO:0000256" key="1">
    <source>
        <dbReference type="ARBA" id="ARBA00022490"/>
    </source>
</evidence>
<dbReference type="PIRSF" id="PIRSF015626">
    <property type="entry name" value="FdhD"/>
    <property type="match status" value="1"/>
</dbReference>
<dbReference type="PANTHER" id="PTHR30592">
    <property type="entry name" value="FORMATE DEHYDROGENASE"/>
    <property type="match status" value="1"/>
</dbReference>
<name>A0A212PXV0_9PROT</name>
<keyword evidence="1 3" id="KW-0963">Cytoplasm</keyword>
<proteinExistence type="inferred from homology"/>
<organism evidence="4 5">
    <name type="scientific">Arboricoccus pini</name>
    <dbReference type="NCBI Taxonomy" id="1963835"/>
    <lineage>
        <taxon>Bacteria</taxon>
        <taxon>Pseudomonadati</taxon>
        <taxon>Pseudomonadota</taxon>
        <taxon>Alphaproteobacteria</taxon>
        <taxon>Geminicoccales</taxon>
        <taxon>Geminicoccaceae</taxon>
        <taxon>Arboricoccus</taxon>
    </lineage>
</organism>
<keyword evidence="2 3" id="KW-0501">Molybdenum cofactor biosynthesis</keyword>
<dbReference type="NCBIfam" id="TIGR00129">
    <property type="entry name" value="fdhD_narQ"/>
    <property type="match status" value="1"/>
</dbReference>
<dbReference type="InterPro" id="IPR003786">
    <property type="entry name" value="FdhD"/>
</dbReference>